<dbReference type="Proteomes" id="UP000053317">
    <property type="component" value="Unassembled WGS sequence"/>
</dbReference>
<dbReference type="Gene3D" id="3.40.50.11210">
    <property type="entry name" value="Rap/Ran-GAP"/>
    <property type="match status" value="1"/>
</dbReference>
<evidence type="ECO:0000259" key="3">
    <source>
        <dbReference type="PROSITE" id="PS50085"/>
    </source>
</evidence>
<dbReference type="PROSITE" id="PS50085">
    <property type="entry name" value="RAPGAP"/>
    <property type="match status" value="1"/>
</dbReference>
<dbReference type="GO" id="GO:0005634">
    <property type="term" value="C:nucleus"/>
    <property type="evidence" value="ECO:0007669"/>
    <property type="project" value="InterPro"/>
</dbReference>
<dbReference type="OrthoDB" id="19311at2759"/>
<dbReference type="InterPro" id="IPR000331">
    <property type="entry name" value="Rap/Ran_GAP_dom"/>
</dbReference>
<sequence length="1304" mass="146476">MLSSLSEQEIAQAWGSANFLLSTAPTFRVRVAAYDLYIAFCVQYQHNAVVVTQWLHKFGNPEDPQDHDRLQIKEGRIVQGSHRIASLIHLLATLLATWHKKAEAARKQADQYRRSSKRSREASSENSILLREEQELQGLFDFTKFYVALQKQNLPIDDSSILSQSLITICKAATTPKHLENGLDILSVMHDKAEFTEQALREIIEVLCSIIVQVRNLAKRSYDVLGLFMQGSYRKRAGRKLLECIANAKEAGPSKRMETNVAQGAVMVLQRTLPNIIIEQIQPFDLGDVLSTLASVVGKGHDRLDVQILLLLSIILKAYGVSRLGMNLWGNILMILQTATTSPSELDQSDVILKIVNQLINREKVEAPAKGDSSYPYFVLADKLSALVKVYRAVEADFYNLSDQQEYQFLEYFIHVDPRLSAYSSKTLVRLFLRTVNKAADQAASVYEKILQIAESDIHLPEHRLDCLRLLFRLRCDSSNRVWILAETESEHIATALYRTKATSIKANSSNNEPLFLTSHDLTTGATAEADTVSLWMYPGPRGLPENPPDEPSCCVFANKHPEFDVCPDHLRVLDMKRWLEAAMSIITSKTNWEVYSYVVVHLGAQLANMQLFHQAEAGIRFLRNKVVEIIVHNSYMDPPQGLKKANVATCVYNILTMLIPYHAFFTKDEEDQMVNCFVRGLATRQGATKSCIHALLICSLEIPMAFDRYLGQVLDEMSRIITQPLLSMHVLEFLSGFGRSTELRKNITNDEIRSIFGICINYLNIARENKAKGPENQNRLSSPAARQSSLTKVDDTSGDYTNAAKEFPDYVFALAFHVMNFWFLSMKLEDRAGHVGWLVRRLVYRDGQRQYIEEQSQVFIDMMQRVTFSDLGETLFDAEFASEADGTVVSKSWLVGHSIVTVQTAVKSGKTQLIKRQASGTTHATYQQHTAPIPAHFSSVQVEALPESSQTAMLPSHVMLQLVFTAAGIGSSVQPILLQDNPSTERALRAFDNNPTVDSHGVGLIYIGPGQKLEADILANTSSSPDFEQLLENIGTKISIRNAGFNIHGLSADIDGEFTYAWRDRLTEMVFHIPSMMPTNIEDDPQHNNKKRTIGNDFVKIIFNRSNLPFNFDTFPTQFNHVNILITPANFATISDNRNPFGDPSAHDDLENTFYKVQCLTNNNIPNITAAAEAKVVSGRNLAVFVRQITLNALLFALVWQHGDQSSRYTSRWRNRLQEIKRLRERVVRDMNKKADEAAAEEAAPPSTPGLFGGRIIRKTAGERTSLYPEDRDLAAVRPVSDFDSALAGGNMVDILDFSKWSN</sequence>
<dbReference type="Pfam" id="PF11864">
    <property type="entry name" value="DUF3384"/>
    <property type="match status" value="1"/>
</dbReference>
<proteinExistence type="predicted"/>
<dbReference type="Pfam" id="PF03542">
    <property type="entry name" value="Tuberin"/>
    <property type="match status" value="1"/>
</dbReference>
<gene>
    <name evidence="4" type="ORF">UCRPC4_g00557</name>
</gene>
<dbReference type="PANTHER" id="PTHR10063">
    <property type="entry name" value="TUBERIN"/>
    <property type="match status" value="1"/>
</dbReference>
<dbReference type="FunFam" id="3.40.50.11210:FF:000007">
    <property type="entry name" value="Tuberous sclerosis 2"/>
    <property type="match status" value="1"/>
</dbReference>
<dbReference type="GO" id="GO:0032007">
    <property type="term" value="P:negative regulation of TOR signaling"/>
    <property type="evidence" value="ECO:0007669"/>
    <property type="project" value="TreeGrafter"/>
</dbReference>
<evidence type="ECO:0000313" key="4">
    <source>
        <dbReference type="EMBL" id="KKY28568.1"/>
    </source>
</evidence>
<accession>A0A0G2GZM1</accession>
<reference evidence="4 5" key="2">
    <citation type="submission" date="2015-05" db="EMBL/GenBank/DDBJ databases">
        <authorList>
            <person name="Morales-Cruz A."/>
            <person name="Amrine K.C."/>
            <person name="Cantu D."/>
        </authorList>
    </citation>
    <scope>NUCLEOTIDE SEQUENCE [LARGE SCALE GENOMIC DNA]</scope>
    <source>
        <strain evidence="4">UCRPC4</strain>
    </source>
</reference>
<dbReference type="Pfam" id="PF02145">
    <property type="entry name" value="Rap_GAP"/>
    <property type="match status" value="1"/>
</dbReference>
<keyword evidence="1" id="KW-0343">GTPase activation</keyword>
<evidence type="ECO:0000256" key="1">
    <source>
        <dbReference type="ARBA" id="ARBA00022468"/>
    </source>
</evidence>
<feature type="domain" description="Rap-GAP" evidence="3">
    <location>
        <begin position="989"/>
        <end position="1232"/>
    </location>
</feature>
<dbReference type="InterPro" id="IPR024584">
    <property type="entry name" value="Tuberin_N"/>
</dbReference>
<name>A0A0G2GZM1_PHACM</name>
<dbReference type="GO" id="GO:0051056">
    <property type="term" value="P:regulation of small GTPase mediated signal transduction"/>
    <property type="evidence" value="ECO:0007669"/>
    <property type="project" value="InterPro"/>
</dbReference>
<evidence type="ECO:0000256" key="2">
    <source>
        <dbReference type="SAM" id="MobiDB-lite"/>
    </source>
</evidence>
<organism evidence="4 5">
    <name type="scientific">Phaeomoniella chlamydospora</name>
    <name type="common">Phaeoacremonium chlamydosporum</name>
    <dbReference type="NCBI Taxonomy" id="158046"/>
    <lineage>
        <taxon>Eukaryota</taxon>
        <taxon>Fungi</taxon>
        <taxon>Dikarya</taxon>
        <taxon>Ascomycota</taxon>
        <taxon>Pezizomycotina</taxon>
        <taxon>Eurotiomycetes</taxon>
        <taxon>Chaetothyriomycetidae</taxon>
        <taxon>Phaeomoniellales</taxon>
        <taxon>Phaeomoniellaceae</taxon>
        <taxon>Phaeomoniella</taxon>
    </lineage>
</organism>
<keyword evidence="5" id="KW-1185">Reference proteome</keyword>
<protein>
    <submittedName>
        <fullName evidence="4">Putative gtpase activating protein</fullName>
    </submittedName>
</protein>
<dbReference type="InterPro" id="IPR018515">
    <property type="entry name" value="Tuberin-type_domain"/>
</dbReference>
<dbReference type="InterPro" id="IPR027107">
    <property type="entry name" value="Tuberin/Ral-act_asu"/>
</dbReference>
<dbReference type="EMBL" id="LCWF01000012">
    <property type="protein sequence ID" value="KKY28568.1"/>
    <property type="molecule type" value="Genomic_DNA"/>
</dbReference>
<dbReference type="InterPro" id="IPR035974">
    <property type="entry name" value="Rap/Ran-GAP_sf"/>
</dbReference>
<comment type="caution">
    <text evidence="4">The sequence shown here is derived from an EMBL/GenBank/DDBJ whole genome shotgun (WGS) entry which is preliminary data.</text>
</comment>
<dbReference type="SUPFAM" id="SSF111347">
    <property type="entry name" value="Rap/Ran-GAP"/>
    <property type="match status" value="1"/>
</dbReference>
<evidence type="ECO:0000313" key="5">
    <source>
        <dbReference type="Proteomes" id="UP000053317"/>
    </source>
</evidence>
<feature type="region of interest" description="Disordered" evidence="2">
    <location>
        <begin position="774"/>
        <end position="794"/>
    </location>
</feature>
<feature type="compositionally biased region" description="Polar residues" evidence="2">
    <location>
        <begin position="776"/>
        <end position="792"/>
    </location>
</feature>
<dbReference type="PANTHER" id="PTHR10063:SF0">
    <property type="entry name" value="TUBERIN"/>
    <property type="match status" value="1"/>
</dbReference>
<reference evidence="4 5" key="1">
    <citation type="submission" date="2015-05" db="EMBL/GenBank/DDBJ databases">
        <title>Distinctive expansion of gene families associated with plant cell wall degradation and secondary metabolism in the genomes of grapevine trunk pathogens.</title>
        <authorList>
            <person name="Lawrence D.P."/>
            <person name="Travadon R."/>
            <person name="Rolshausen P.E."/>
            <person name="Baumgartner K."/>
        </authorList>
    </citation>
    <scope>NUCLEOTIDE SEQUENCE [LARGE SCALE GENOMIC DNA]</scope>
    <source>
        <strain evidence="4">UCRPC4</strain>
    </source>
</reference>
<dbReference type="GO" id="GO:0033596">
    <property type="term" value="C:TSC1-TSC2 complex"/>
    <property type="evidence" value="ECO:0007669"/>
    <property type="project" value="TreeGrafter"/>
</dbReference>
<dbReference type="GO" id="GO:0005096">
    <property type="term" value="F:GTPase activator activity"/>
    <property type="evidence" value="ECO:0007669"/>
    <property type="project" value="UniProtKB-KW"/>
</dbReference>